<protein>
    <submittedName>
        <fullName evidence="2">Uncharacterized protein</fullName>
    </submittedName>
</protein>
<accession>A0A915JX39</accession>
<dbReference type="Proteomes" id="UP000887565">
    <property type="component" value="Unplaced"/>
</dbReference>
<proteinExistence type="predicted"/>
<sequence>MPDEAQCFQSQLNLLTTGNQCKPFLKIPPRRPLISVYIKAFDDGLKHLVEKNPHLLEMMTSQSFYQINSEVNFDMVLGTSLSGTELDLFDPIVQRRHKSLFRINMKVGNDIVIYCDTIVLIEVEFVSDVNGDQADKPNQRSIHGH</sequence>
<name>A0A915JX39_ROMCU</name>
<evidence type="ECO:0000313" key="1">
    <source>
        <dbReference type="Proteomes" id="UP000887565"/>
    </source>
</evidence>
<evidence type="ECO:0000313" key="2">
    <source>
        <dbReference type="WBParaSite" id="nRc.2.0.1.t30891-RA"/>
    </source>
</evidence>
<organism evidence="1 2">
    <name type="scientific">Romanomermis culicivorax</name>
    <name type="common">Nematode worm</name>
    <dbReference type="NCBI Taxonomy" id="13658"/>
    <lineage>
        <taxon>Eukaryota</taxon>
        <taxon>Metazoa</taxon>
        <taxon>Ecdysozoa</taxon>
        <taxon>Nematoda</taxon>
        <taxon>Enoplea</taxon>
        <taxon>Dorylaimia</taxon>
        <taxon>Mermithida</taxon>
        <taxon>Mermithoidea</taxon>
        <taxon>Mermithidae</taxon>
        <taxon>Romanomermis</taxon>
    </lineage>
</organism>
<reference evidence="2" key="1">
    <citation type="submission" date="2022-11" db="UniProtKB">
        <authorList>
            <consortium name="WormBaseParasite"/>
        </authorList>
    </citation>
    <scope>IDENTIFICATION</scope>
</reference>
<dbReference type="AlphaFoldDB" id="A0A915JX39"/>
<keyword evidence="1" id="KW-1185">Reference proteome</keyword>
<dbReference type="WBParaSite" id="nRc.2.0.1.t30891-RA">
    <property type="protein sequence ID" value="nRc.2.0.1.t30891-RA"/>
    <property type="gene ID" value="nRc.2.0.1.g30891"/>
</dbReference>